<reference evidence="6" key="1">
    <citation type="journal article" date="2019" name="Int. J. Syst. Evol. Microbiol.">
        <title>The Global Catalogue of Microorganisms (GCM) 10K type strain sequencing project: providing services to taxonomists for standard genome sequencing and annotation.</title>
        <authorList>
            <consortium name="The Broad Institute Genomics Platform"/>
            <consortium name="The Broad Institute Genome Sequencing Center for Infectious Disease"/>
            <person name="Wu L."/>
            <person name="Ma J."/>
        </authorList>
    </citation>
    <scope>NUCLEOTIDE SEQUENCE [LARGE SCALE GENOMIC DNA]</scope>
    <source>
        <strain evidence="6">IBRC-M 10908</strain>
    </source>
</reference>
<accession>A0ABV8U163</accession>
<keyword evidence="2 5" id="KW-0328">Glycosyltransferase</keyword>
<dbReference type="PANTHER" id="PTHR43685:SF5">
    <property type="entry name" value="GLYCOSYLTRANSFERASE EPSE-RELATED"/>
    <property type="match status" value="1"/>
</dbReference>
<evidence type="ECO:0000256" key="2">
    <source>
        <dbReference type="ARBA" id="ARBA00022676"/>
    </source>
</evidence>
<dbReference type="RefSeq" id="WP_380623205.1">
    <property type="nucleotide sequence ID" value="NZ_JBHSDK010000023.1"/>
</dbReference>
<protein>
    <submittedName>
        <fullName evidence="5">Glycosyltransferase</fullName>
        <ecNumber evidence="5">2.4.-.-</ecNumber>
    </submittedName>
</protein>
<keyword evidence="6" id="KW-1185">Reference proteome</keyword>
<dbReference type="SUPFAM" id="SSF53448">
    <property type="entry name" value="Nucleotide-diphospho-sugar transferases"/>
    <property type="match status" value="1"/>
</dbReference>
<dbReference type="SUPFAM" id="SSF53756">
    <property type="entry name" value="UDP-Glycosyltransferase/glycogen phosphorylase"/>
    <property type="match status" value="1"/>
</dbReference>
<dbReference type="PANTHER" id="PTHR43685">
    <property type="entry name" value="GLYCOSYLTRANSFERASE"/>
    <property type="match status" value="1"/>
</dbReference>
<keyword evidence="3 5" id="KW-0808">Transferase</keyword>
<dbReference type="EMBL" id="JBHSDK010000023">
    <property type="protein sequence ID" value="MFC4336849.1"/>
    <property type="molecule type" value="Genomic_DNA"/>
</dbReference>
<name>A0ABV8U163_9ACTN</name>
<evidence type="ECO:0000313" key="6">
    <source>
        <dbReference type="Proteomes" id="UP001595823"/>
    </source>
</evidence>
<dbReference type="InterPro" id="IPR050834">
    <property type="entry name" value="Glycosyltransf_2"/>
</dbReference>
<evidence type="ECO:0000259" key="4">
    <source>
        <dbReference type="Pfam" id="PF00535"/>
    </source>
</evidence>
<feature type="domain" description="Glycosyltransferase 2-like" evidence="4">
    <location>
        <begin position="200"/>
        <end position="312"/>
    </location>
</feature>
<dbReference type="InterPro" id="IPR001173">
    <property type="entry name" value="Glyco_trans_2-like"/>
</dbReference>
<comment type="caution">
    <text evidence="5">The sequence shown here is derived from an EMBL/GenBank/DDBJ whole genome shotgun (WGS) entry which is preliminary data.</text>
</comment>
<evidence type="ECO:0000256" key="3">
    <source>
        <dbReference type="ARBA" id="ARBA00022679"/>
    </source>
</evidence>
<evidence type="ECO:0000313" key="5">
    <source>
        <dbReference type="EMBL" id="MFC4336849.1"/>
    </source>
</evidence>
<dbReference type="EC" id="2.4.-.-" evidence="5"/>
<comment type="similarity">
    <text evidence="1">Belongs to the glycosyltransferase 2 family.</text>
</comment>
<dbReference type="Pfam" id="PF00535">
    <property type="entry name" value="Glycos_transf_2"/>
    <property type="match status" value="1"/>
</dbReference>
<evidence type="ECO:0000256" key="1">
    <source>
        <dbReference type="ARBA" id="ARBA00006739"/>
    </source>
</evidence>
<dbReference type="Gene3D" id="3.40.50.2000">
    <property type="entry name" value="Glycogen Phosphorylase B"/>
    <property type="match status" value="1"/>
</dbReference>
<dbReference type="CDD" id="cd00761">
    <property type="entry name" value="Glyco_tranf_GTA_type"/>
    <property type="match status" value="1"/>
</dbReference>
<organism evidence="5 6">
    <name type="scientific">Salininema proteolyticum</name>
    <dbReference type="NCBI Taxonomy" id="1607685"/>
    <lineage>
        <taxon>Bacteria</taxon>
        <taxon>Bacillati</taxon>
        <taxon>Actinomycetota</taxon>
        <taxon>Actinomycetes</taxon>
        <taxon>Glycomycetales</taxon>
        <taxon>Glycomycetaceae</taxon>
        <taxon>Salininema</taxon>
    </lineage>
</organism>
<dbReference type="Gene3D" id="3.90.550.10">
    <property type="entry name" value="Spore Coat Polysaccharide Biosynthesis Protein SpsA, Chain A"/>
    <property type="match status" value="1"/>
</dbReference>
<proteinExistence type="inferred from homology"/>
<dbReference type="Proteomes" id="UP001595823">
    <property type="component" value="Unassembled WGS sequence"/>
</dbReference>
<gene>
    <name evidence="5" type="ORF">ACFPET_16735</name>
</gene>
<dbReference type="InterPro" id="IPR029044">
    <property type="entry name" value="Nucleotide-diphossugar_trans"/>
</dbReference>
<sequence>MPRDFDSDLVAETIRRSGPPSAQTIYEWSQYHRVRITRRLLAVMADPDRPDRFEPGGDLRPDLPVERSALAALAAAEAGQARTEEDFAHAAQLFGLVHRRSKGNLPDRFHDLYALSLFRSGAHAEALDLARRLPGASATIRNAIHTQTAHPQFGGDKERYLKRFSAFAGHPGALDTDGDLDIDRLSAAGRPGSKRGPLITVVMSAFRPDETLLSAVGSVCRQTWADWELLVVDDGSGEEYDGIYARVEALDDRITVLRQPENAGTYQARNRALAVAKGEFTTGLDSDDWAFPDRLERQVAPFLARPGLVMVESRSVAVAPDLSLILDPQTAVLATRSTPIMVRTAPARDQIGFYDEVRRTADSEYRKRIRNHFGDAAWTRCGGTPLSLVRHTPTTLSAGEVGSKWMSTSRLAYHSGVARWHKRIAEGGASAYLPANPTVRPFPITGDITRTRQENERRYDRVYIADWTELDDTRRALLEEIDVRAARGDAVALAHMPDFRAVGADQPLLHASAVSFAVDRGLDFVDLKDGLADDYVAEDGYLRRLTLAENPWMEAGAIEAFAAGEDDAEGPVPVALGPAPRRRLPRPVKLAAAVVAGLSLVAVLSLMAEIPWLAGGGAALAVLTACLGLAALRSEAAERHLAPYRVEEPVKKGLPAARVREIDAHAAYLRGGWPEDARLQLTRIAFDLREPAGVRDHAAAALNRWYEDGLEDPAPGRERRFDIVVAAPLDLLGGTTTANEADLLAYREAGLSVGVFHHPIRGRAPGRRVNPKITRLVDGERIQFVDPADDVSCSLFVAHFPLAFQEPVERRPSVRADRSVLILHQTPFEEYGPSGGYGTSWDIGKVHRNLTDWVGPHSWHAVGPAVVDAMHRHHAAELEGVDLSEECWYNIIDVAEWDRGERTPPPAERAIRVGRHSRDHITKWPNMAKRLREAYPAGDGVEVHVLGGDSAVRKIVGRPGDGWTCHPFGAVSAQDFLETVDAYVYFVDDHYVEAFGRAPLEAMAMGLPCVLPPRFRPLFGDAAIYCETSEVRDVLRRLHEDPPLYREHAKAGRELVRERFSNAALRERLRGLGVAVPDANPEPVETEVLR</sequence>
<dbReference type="GO" id="GO:0016757">
    <property type="term" value="F:glycosyltransferase activity"/>
    <property type="evidence" value="ECO:0007669"/>
    <property type="project" value="UniProtKB-KW"/>
</dbReference>